<feature type="transmembrane region" description="Helical" evidence="1">
    <location>
        <begin position="74"/>
        <end position="94"/>
    </location>
</feature>
<keyword evidence="1" id="KW-0812">Transmembrane</keyword>
<dbReference type="EMBL" id="CP035913">
    <property type="protein sequence ID" value="QBE66625.1"/>
    <property type="molecule type" value="Genomic_DNA"/>
</dbReference>
<name>A0A4P6L5K9_9BURK</name>
<evidence type="ECO:0000313" key="3">
    <source>
        <dbReference type="Proteomes" id="UP000290637"/>
    </source>
</evidence>
<sequence length="97" mass="10537">MFVRQWCAPLTGAITLLYFLLVYVVTTNPSPGALMKALAMPGVLAIILGTPLMKQFGLAEWGWMGYMPTDAGCVVLVVLYTFALSSLAGFLATFTRR</sequence>
<gene>
    <name evidence="2" type="ORF">EWM63_29665</name>
</gene>
<proteinExistence type="predicted"/>
<organism evidence="2 3">
    <name type="scientific">Pseudoduganella lutea</name>
    <dbReference type="NCBI Taxonomy" id="321985"/>
    <lineage>
        <taxon>Bacteria</taxon>
        <taxon>Pseudomonadati</taxon>
        <taxon>Pseudomonadota</taxon>
        <taxon>Betaproteobacteria</taxon>
        <taxon>Burkholderiales</taxon>
        <taxon>Oxalobacteraceae</taxon>
        <taxon>Telluria group</taxon>
        <taxon>Pseudoduganella</taxon>
    </lineage>
</organism>
<evidence type="ECO:0000256" key="1">
    <source>
        <dbReference type="SAM" id="Phobius"/>
    </source>
</evidence>
<keyword evidence="3" id="KW-1185">Reference proteome</keyword>
<feature type="transmembrane region" description="Helical" evidence="1">
    <location>
        <begin position="6"/>
        <end position="25"/>
    </location>
</feature>
<accession>A0A4P6L5K9</accession>
<protein>
    <submittedName>
        <fullName evidence="2">Uncharacterized protein</fullName>
    </submittedName>
</protein>
<dbReference type="KEGG" id="plue:EWM63_29665"/>
<keyword evidence="1" id="KW-1133">Transmembrane helix</keyword>
<dbReference type="RefSeq" id="WP_130189732.1">
    <property type="nucleotide sequence ID" value="NZ_CP035913.1"/>
</dbReference>
<reference evidence="2 3" key="1">
    <citation type="submission" date="2019-02" db="EMBL/GenBank/DDBJ databases">
        <title>Draft Genome Sequences of Six Type Strains of the Genus Massilia.</title>
        <authorList>
            <person name="Miess H."/>
            <person name="Frediansyhah A."/>
            <person name="Gross H."/>
        </authorList>
    </citation>
    <scope>NUCLEOTIDE SEQUENCE [LARGE SCALE GENOMIC DNA]</scope>
    <source>
        <strain evidence="2 3">DSM 17473</strain>
    </source>
</reference>
<dbReference type="Proteomes" id="UP000290637">
    <property type="component" value="Chromosome"/>
</dbReference>
<evidence type="ECO:0000313" key="2">
    <source>
        <dbReference type="EMBL" id="QBE66625.1"/>
    </source>
</evidence>
<feature type="transmembrane region" description="Helical" evidence="1">
    <location>
        <begin position="37"/>
        <end position="54"/>
    </location>
</feature>
<dbReference type="AlphaFoldDB" id="A0A4P6L5K9"/>
<keyword evidence="1" id="KW-0472">Membrane</keyword>